<accession>I4B3V1</accession>
<feature type="signal peptide" evidence="1">
    <location>
        <begin position="1"/>
        <end position="25"/>
    </location>
</feature>
<gene>
    <name evidence="3" type="ordered locus">Turpa_1310</name>
</gene>
<feature type="domain" description="START" evidence="2">
    <location>
        <begin position="45"/>
        <end position="229"/>
    </location>
</feature>
<dbReference type="PANTHER" id="PTHR19308">
    <property type="entry name" value="PHOSPHATIDYLCHOLINE TRANSFER PROTEIN"/>
    <property type="match status" value="1"/>
</dbReference>
<dbReference type="RefSeq" id="WP_014802473.1">
    <property type="nucleotide sequence ID" value="NC_018020.1"/>
</dbReference>
<evidence type="ECO:0000259" key="2">
    <source>
        <dbReference type="PROSITE" id="PS50848"/>
    </source>
</evidence>
<dbReference type="PIRSF" id="PIRSF039033">
    <property type="entry name" value="START_dom"/>
    <property type="match status" value="1"/>
</dbReference>
<dbReference type="InterPro" id="IPR051213">
    <property type="entry name" value="START_lipid_transfer"/>
</dbReference>
<dbReference type="GO" id="GO:0005737">
    <property type="term" value="C:cytoplasm"/>
    <property type="evidence" value="ECO:0007669"/>
    <property type="project" value="UniProtKB-ARBA"/>
</dbReference>
<dbReference type="SUPFAM" id="SSF55961">
    <property type="entry name" value="Bet v1-like"/>
    <property type="match status" value="1"/>
</dbReference>
<dbReference type="Pfam" id="PF01852">
    <property type="entry name" value="START"/>
    <property type="match status" value="1"/>
</dbReference>
<dbReference type="OrthoDB" id="5734556at2"/>
<dbReference type="InterPro" id="IPR002913">
    <property type="entry name" value="START_lipid-bd_dom"/>
</dbReference>
<evidence type="ECO:0000256" key="1">
    <source>
        <dbReference type="SAM" id="SignalP"/>
    </source>
</evidence>
<dbReference type="InterPro" id="IPR023393">
    <property type="entry name" value="START-like_dom_sf"/>
</dbReference>
<dbReference type="KEGG" id="tpx:Turpa_1310"/>
<keyword evidence="4" id="KW-1185">Reference proteome</keyword>
<protein>
    <recommendedName>
        <fullName evidence="2">START domain-containing protein</fullName>
    </recommendedName>
</protein>
<dbReference type="STRING" id="869212.Turpa_1310"/>
<proteinExistence type="predicted"/>
<reference evidence="3 4" key="1">
    <citation type="submission" date="2012-06" db="EMBL/GenBank/DDBJ databases">
        <title>The complete chromosome of genome of Turneriella parva DSM 21527.</title>
        <authorList>
            <consortium name="US DOE Joint Genome Institute (JGI-PGF)"/>
            <person name="Lucas S."/>
            <person name="Han J."/>
            <person name="Lapidus A."/>
            <person name="Bruce D."/>
            <person name="Goodwin L."/>
            <person name="Pitluck S."/>
            <person name="Peters L."/>
            <person name="Kyrpides N."/>
            <person name="Mavromatis K."/>
            <person name="Ivanova N."/>
            <person name="Mikhailova N."/>
            <person name="Chertkov O."/>
            <person name="Detter J.C."/>
            <person name="Tapia R."/>
            <person name="Han C."/>
            <person name="Land M."/>
            <person name="Hauser L."/>
            <person name="Markowitz V."/>
            <person name="Cheng J.-F."/>
            <person name="Hugenholtz P."/>
            <person name="Woyke T."/>
            <person name="Wu D."/>
            <person name="Gronow S."/>
            <person name="Wellnitz S."/>
            <person name="Brambilla E."/>
            <person name="Klenk H.-P."/>
            <person name="Eisen J.A."/>
        </authorList>
    </citation>
    <scope>NUCLEOTIDE SEQUENCE [LARGE SCALE GENOMIC DNA]</scope>
    <source>
        <strain evidence="4">ATCC BAA-1111 / DSM 21527 / NCTC 11395 / H</strain>
    </source>
</reference>
<keyword evidence="1" id="KW-0732">Signal</keyword>
<dbReference type="GO" id="GO:0008289">
    <property type="term" value="F:lipid binding"/>
    <property type="evidence" value="ECO:0007669"/>
    <property type="project" value="InterPro"/>
</dbReference>
<dbReference type="Proteomes" id="UP000006048">
    <property type="component" value="Chromosome"/>
</dbReference>
<evidence type="ECO:0000313" key="3">
    <source>
        <dbReference type="EMBL" id="AFM11958.1"/>
    </source>
</evidence>
<feature type="chain" id="PRO_5003686274" description="START domain-containing protein" evidence="1">
    <location>
        <begin position="26"/>
        <end position="244"/>
    </location>
</feature>
<dbReference type="InterPro" id="IPR028347">
    <property type="entry name" value="START_dom_prot"/>
</dbReference>
<dbReference type="PROSITE" id="PS50848">
    <property type="entry name" value="START"/>
    <property type="match status" value="1"/>
</dbReference>
<evidence type="ECO:0000313" key="4">
    <source>
        <dbReference type="Proteomes" id="UP000006048"/>
    </source>
</evidence>
<dbReference type="HOGENOM" id="CLU_095975_0_0_12"/>
<organism evidence="3 4">
    <name type="scientific">Turneriella parva (strain ATCC BAA-1111 / DSM 21527 / NCTC 11395 / H)</name>
    <name type="common">Leptospira parva</name>
    <dbReference type="NCBI Taxonomy" id="869212"/>
    <lineage>
        <taxon>Bacteria</taxon>
        <taxon>Pseudomonadati</taxon>
        <taxon>Spirochaetota</taxon>
        <taxon>Spirochaetia</taxon>
        <taxon>Leptospirales</taxon>
        <taxon>Leptospiraceae</taxon>
        <taxon>Turneriella</taxon>
    </lineage>
</organism>
<dbReference type="EMBL" id="CP002959">
    <property type="protein sequence ID" value="AFM11958.1"/>
    <property type="molecule type" value="Genomic_DNA"/>
</dbReference>
<dbReference type="PANTHER" id="PTHR19308:SF14">
    <property type="entry name" value="START DOMAIN-CONTAINING PROTEIN"/>
    <property type="match status" value="1"/>
</dbReference>
<sequence>MTVGQLRERFGRVSFAILIFFTTLAATPATFEKDDSPPQATGGAWQVIKQDQGITVERRKIEGSPLVEFKGHGVVDASVMQILAVISDTKNHPKWVANSIETRILHSINDKNYVYYSAIKAPWPIADRDFVSRAKITVNESQKSVTIQTYEVNHANAPTNTGRVRMPFIRVTWHLQVIKGTQGKKTYLTFQVHANPGGMLPNWVINLASKGVPYKSIQNLRRRLTETQMSPEFAEKFKRYKDWH</sequence>
<name>I4B3V1_TURPD</name>
<dbReference type="AlphaFoldDB" id="I4B3V1"/>
<dbReference type="Gene3D" id="3.30.530.20">
    <property type="match status" value="1"/>
</dbReference>